<comment type="caution">
    <text evidence="1">The sequence shown here is derived from an EMBL/GenBank/DDBJ whole genome shotgun (WGS) entry which is preliminary data.</text>
</comment>
<gene>
    <name evidence="1" type="ORF">CPB83DRAFT_912930</name>
</gene>
<evidence type="ECO:0000313" key="1">
    <source>
        <dbReference type="EMBL" id="KAF9535599.1"/>
    </source>
</evidence>
<sequence>MPLLCDVKNELGSSGELTFELFGCYVEGMRWIQAQTEGPYIQIFGAVTIDKPVIELLSGHIPLYYHHCDMTSRRDLASLLWSFKETFMTLRAFHRDVQNREIDADQSGPYSTYLSTIVEDETDLNGTEVIVKFSPEKYGLEAHKEAAKLGFAPTLLGRTLLPGQWNMVIMAKLDDDFKCFDDLDDLDDQERQAIMSNIRDSVNKLHASNFVHGDLRKANVEVRKQPGP</sequence>
<evidence type="ECO:0000313" key="2">
    <source>
        <dbReference type="Proteomes" id="UP000807306"/>
    </source>
</evidence>
<keyword evidence="2" id="KW-1185">Reference proteome</keyword>
<reference evidence="1" key="1">
    <citation type="submission" date="2020-11" db="EMBL/GenBank/DDBJ databases">
        <authorList>
            <consortium name="DOE Joint Genome Institute"/>
            <person name="Ahrendt S."/>
            <person name="Riley R."/>
            <person name="Andreopoulos W."/>
            <person name="Labutti K."/>
            <person name="Pangilinan J."/>
            <person name="Ruiz-Duenas F.J."/>
            <person name="Barrasa J.M."/>
            <person name="Sanchez-Garcia M."/>
            <person name="Camarero S."/>
            <person name="Miyauchi S."/>
            <person name="Serrano A."/>
            <person name="Linde D."/>
            <person name="Babiker R."/>
            <person name="Drula E."/>
            <person name="Ayuso-Fernandez I."/>
            <person name="Pacheco R."/>
            <person name="Padilla G."/>
            <person name="Ferreira P."/>
            <person name="Barriuso J."/>
            <person name="Kellner H."/>
            <person name="Castanera R."/>
            <person name="Alfaro M."/>
            <person name="Ramirez L."/>
            <person name="Pisabarro A.G."/>
            <person name="Kuo A."/>
            <person name="Tritt A."/>
            <person name="Lipzen A."/>
            <person name="He G."/>
            <person name="Yan M."/>
            <person name="Ng V."/>
            <person name="Cullen D."/>
            <person name="Martin F."/>
            <person name="Rosso M.-N."/>
            <person name="Henrissat B."/>
            <person name="Hibbett D."/>
            <person name="Martinez A.T."/>
            <person name="Grigoriev I.V."/>
        </authorList>
    </citation>
    <scope>NUCLEOTIDE SEQUENCE</scope>
    <source>
        <strain evidence="1">CBS 506.95</strain>
    </source>
</reference>
<dbReference type="Proteomes" id="UP000807306">
    <property type="component" value="Unassembled WGS sequence"/>
</dbReference>
<dbReference type="SUPFAM" id="SSF56112">
    <property type="entry name" value="Protein kinase-like (PK-like)"/>
    <property type="match status" value="1"/>
</dbReference>
<dbReference type="AlphaFoldDB" id="A0A9P6EVL3"/>
<dbReference type="OrthoDB" id="4062651at2759"/>
<accession>A0A9P6EVL3</accession>
<proteinExistence type="predicted"/>
<dbReference type="EMBL" id="MU157824">
    <property type="protein sequence ID" value="KAF9535599.1"/>
    <property type="molecule type" value="Genomic_DNA"/>
</dbReference>
<protein>
    <submittedName>
        <fullName evidence="1">Uncharacterized protein</fullName>
    </submittedName>
</protein>
<organism evidence="1 2">
    <name type="scientific">Crepidotus variabilis</name>
    <dbReference type="NCBI Taxonomy" id="179855"/>
    <lineage>
        <taxon>Eukaryota</taxon>
        <taxon>Fungi</taxon>
        <taxon>Dikarya</taxon>
        <taxon>Basidiomycota</taxon>
        <taxon>Agaricomycotina</taxon>
        <taxon>Agaricomycetes</taxon>
        <taxon>Agaricomycetidae</taxon>
        <taxon>Agaricales</taxon>
        <taxon>Agaricineae</taxon>
        <taxon>Crepidotaceae</taxon>
        <taxon>Crepidotus</taxon>
    </lineage>
</organism>
<name>A0A9P6EVL3_9AGAR</name>
<dbReference type="InterPro" id="IPR011009">
    <property type="entry name" value="Kinase-like_dom_sf"/>
</dbReference>